<evidence type="ECO:0000256" key="1">
    <source>
        <dbReference type="ARBA" id="ARBA00001933"/>
    </source>
</evidence>
<reference evidence="9 10" key="1">
    <citation type="submission" date="2018-06" db="EMBL/GenBank/DDBJ databases">
        <title>Draft Genome Sequence of a Novel Marine Bacterium Related to the Verrucomicrobia.</title>
        <authorList>
            <person name="Vosseberg J."/>
            <person name="Martijn J."/>
            <person name="Ettema T.J.G."/>
        </authorList>
    </citation>
    <scope>NUCLEOTIDE SEQUENCE [LARGE SCALE GENOMIC DNA]</scope>
    <source>
        <strain evidence="9">TARA_B100001123</strain>
    </source>
</reference>
<keyword evidence="4 9" id="KW-0456">Lyase</keyword>
<dbReference type="EMBL" id="CP029803">
    <property type="protein sequence ID" value="AWT60436.1"/>
    <property type="molecule type" value="Genomic_DNA"/>
</dbReference>
<name>A0A2Z4AH08_9BACT</name>
<dbReference type="Proteomes" id="UP000247465">
    <property type="component" value="Chromosome"/>
</dbReference>
<dbReference type="Pfam" id="PF00278">
    <property type="entry name" value="Orn_DAP_Arg_deC"/>
    <property type="match status" value="1"/>
</dbReference>
<accession>A0A2Z4AH08</accession>
<feature type="domain" description="Orn/DAP/Arg decarboxylase 2 N-terminal" evidence="8">
    <location>
        <begin position="40"/>
        <end position="269"/>
    </location>
</feature>
<evidence type="ECO:0000256" key="2">
    <source>
        <dbReference type="ARBA" id="ARBA00022793"/>
    </source>
</evidence>
<dbReference type="KEGG" id="mtar:DF168_01650"/>
<evidence type="ECO:0000313" key="9">
    <source>
        <dbReference type="EMBL" id="AWT60436.1"/>
    </source>
</evidence>
<evidence type="ECO:0000259" key="8">
    <source>
        <dbReference type="Pfam" id="PF02784"/>
    </source>
</evidence>
<evidence type="ECO:0000259" key="7">
    <source>
        <dbReference type="Pfam" id="PF00278"/>
    </source>
</evidence>
<evidence type="ECO:0000256" key="3">
    <source>
        <dbReference type="ARBA" id="ARBA00022898"/>
    </source>
</evidence>
<dbReference type="InterPro" id="IPR022643">
    <property type="entry name" value="De-COase2_C"/>
</dbReference>
<evidence type="ECO:0000313" key="10">
    <source>
        <dbReference type="Proteomes" id="UP000247465"/>
    </source>
</evidence>
<dbReference type="InterPro" id="IPR002986">
    <property type="entry name" value="DAP_deCOOHase_LysA"/>
</dbReference>
<dbReference type="SUPFAM" id="SSF50621">
    <property type="entry name" value="Alanine racemase C-terminal domain-like"/>
    <property type="match status" value="1"/>
</dbReference>
<dbReference type="InterPro" id="IPR022644">
    <property type="entry name" value="De-COase2_N"/>
</dbReference>
<dbReference type="CDD" id="cd06828">
    <property type="entry name" value="PLPDE_III_DapDC"/>
    <property type="match status" value="1"/>
</dbReference>
<dbReference type="PANTHER" id="PTHR43727">
    <property type="entry name" value="DIAMINOPIMELATE DECARBOXYLASE"/>
    <property type="match status" value="1"/>
</dbReference>
<dbReference type="SUPFAM" id="SSF51419">
    <property type="entry name" value="PLP-binding barrel"/>
    <property type="match status" value="1"/>
</dbReference>
<feature type="domain" description="Orn/DAP/Arg decarboxylase 2 C-terminal" evidence="7">
    <location>
        <begin position="24"/>
        <end position="370"/>
    </location>
</feature>
<comment type="similarity">
    <text evidence="6">Belongs to the Orn/Lys/Arg decarboxylase class-II family.</text>
</comment>
<dbReference type="AlphaFoldDB" id="A0A2Z4AH08"/>
<keyword evidence="3 5" id="KW-0663">Pyridoxal phosphate</keyword>
<dbReference type="PRINTS" id="PR01179">
    <property type="entry name" value="ODADCRBXLASE"/>
</dbReference>
<keyword evidence="2" id="KW-0210">Decarboxylase</keyword>
<dbReference type="Gene3D" id="3.20.20.10">
    <property type="entry name" value="Alanine racemase"/>
    <property type="match status" value="1"/>
</dbReference>
<dbReference type="InterPro" id="IPR029066">
    <property type="entry name" value="PLP-binding_barrel"/>
</dbReference>
<dbReference type="GO" id="GO:0009089">
    <property type="term" value="P:lysine biosynthetic process via diaminopimelate"/>
    <property type="evidence" value="ECO:0007669"/>
    <property type="project" value="InterPro"/>
</dbReference>
<proteinExistence type="inferred from homology"/>
<dbReference type="GO" id="GO:0008836">
    <property type="term" value="F:diaminopimelate decarboxylase activity"/>
    <property type="evidence" value="ECO:0007669"/>
    <property type="project" value="UniProtKB-EC"/>
</dbReference>
<comment type="cofactor">
    <cofactor evidence="1 5">
        <name>pyridoxal 5'-phosphate</name>
        <dbReference type="ChEBI" id="CHEBI:597326"/>
    </cofactor>
</comment>
<dbReference type="Gene3D" id="2.40.37.10">
    <property type="entry name" value="Lyase, Ornithine Decarboxylase, Chain A, domain 1"/>
    <property type="match status" value="1"/>
</dbReference>
<organism evidence="9 10">
    <name type="scientific">Candidatus Moanibacter tarae</name>
    <dbReference type="NCBI Taxonomy" id="2200854"/>
    <lineage>
        <taxon>Bacteria</taxon>
        <taxon>Pseudomonadati</taxon>
        <taxon>Verrucomicrobiota</taxon>
        <taxon>Opitutia</taxon>
        <taxon>Puniceicoccales</taxon>
        <taxon>Puniceicoccales incertae sedis</taxon>
        <taxon>Candidatus Moanibacter</taxon>
    </lineage>
</organism>
<dbReference type="EC" id="4.1.1.20" evidence="9"/>
<sequence length="419" mass="45930">MEKLRNLTSTQAEAIRDRFGTPIYVYDELTLCHNAEECLHFPNAFGLTVRYAMKASSNANLLRLFNRIGLHFDASSGYECERALLSGIAPEKISLSSQELPKNFAELLEQGVSLNACSLQQVEEFGRKMNGGRLGVRMNPGLGSGGTNRTNTGGPAASFGIWHEWMDKLHELVEAFDLKVFRLHTHVGSGGDPEVWKRAASMSLDLVRELPEVTVLNLGGGFRVSRMESEEKADLNNIGRPVREAFCKLANESGRRIHLEIEPGTYLVANAGSLLATVTDIVSTGEAGFKFLKLDTGMTEILRPSLYGAQHAVVVLSRNSTGRRKNYVVVGHCCESGDLLTPAPGDSELLEPRELEETTVGDLCVIEGVGAYCSSMPAKNYNSFPEAPEVLIRDSGEAVLIRKRQTLAQILENEVMIND</sequence>
<dbReference type="InterPro" id="IPR000183">
    <property type="entry name" value="Orn/DAP/Arg_de-COase"/>
</dbReference>
<dbReference type="InterPro" id="IPR009006">
    <property type="entry name" value="Ala_racemase/Decarboxylase_C"/>
</dbReference>
<evidence type="ECO:0000256" key="6">
    <source>
        <dbReference type="RuleBase" id="RU003737"/>
    </source>
</evidence>
<protein>
    <submittedName>
        <fullName evidence="9">Diaminopimelate decarboxylase</fullName>
        <ecNumber evidence="9">4.1.1.20</ecNumber>
    </submittedName>
</protein>
<feature type="modified residue" description="N6-(pyridoxal phosphate)lysine" evidence="5">
    <location>
        <position position="54"/>
    </location>
</feature>
<evidence type="ECO:0000256" key="4">
    <source>
        <dbReference type="ARBA" id="ARBA00023239"/>
    </source>
</evidence>
<feature type="active site" description="Proton donor" evidence="5">
    <location>
        <position position="334"/>
    </location>
</feature>
<dbReference type="PANTHER" id="PTHR43727:SF2">
    <property type="entry name" value="GROUP IV DECARBOXYLASE"/>
    <property type="match status" value="1"/>
</dbReference>
<gene>
    <name evidence="9" type="primary">lysA</name>
    <name evidence="9" type="ORF">DF168_01650</name>
</gene>
<evidence type="ECO:0000256" key="5">
    <source>
        <dbReference type="PIRSR" id="PIRSR600183-50"/>
    </source>
</evidence>
<dbReference type="PRINTS" id="PR01181">
    <property type="entry name" value="DAPDCRBXLASE"/>
</dbReference>
<dbReference type="Pfam" id="PF02784">
    <property type="entry name" value="Orn_Arg_deC_N"/>
    <property type="match status" value="1"/>
</dbReference>